<feature type="binding site" evidence="19">
    <location>
        <position position="273"/>
    </location>
    <ligand>
        <name>Zn(2+)</name>
        <dbReference type="ChEBI" id="CHEBI:29105"/>
    </ligand>
</feature>
<keyword evidence="16" id="KW-0170">Cobalt</keyword>
<evidence type="ECO:0000256" key="15">
    <source>
        <dbReference type="ARBA" id="ARBA00023167"/>
    </source>
</evidence>
<dbReference type="InterPro" id="IPR050554">
    <property type="entry name" value="Met_Synthase/Corrinoid"/>
</dbReference>
<evidence type="ECO:0000256" key="14">
    <source>
        <dbReference type="ARBA" id="ARBA00022833"/>
    </source>
</evidence>
<feature type="domain" description="Hcy-binding" evidence="21">
    <location>
        <begin position="1"/>
        <end position="287"/>
    </location>
</feature>
<feature type="domain" description="B12-binding" evidence="23">
    <location>
        <begin position="696"/>
        <end position="818"/>
    </location>
</feature>
<dbReference type="InterPro" id="IPR011005">
    <property type="entry name" value="Dihydropteroate_synth-like_sf"/>
</dbReference>
<dbReference type="NCBIfam" id="NF005719">
    <property type="entry name" value="PRK07535.1"/>
    <property type="match status" value="1"/>
</dbReference>
<dbReference type="RefSeq" id="WP_308450359.1">
    <property type="nucleotide sequence ID" value="NZ_JAJEPU010000002.1"/>
</dbReference>
<dbReference type="EC" id="2.1.1.13" evidence="6"/>
<dbReference type="PROSITE" id="PS50970">
    <property type="entry name" value="HCY"/>
    <property type="match status" value="1"/>
</dbReference>
<dbReference type="Pfam" id="PF02574">
    <property type="entry name" value="S-methyl_trans"/>
    <property type="match status" value="1"/>
</dbReference>
<evidence type="ECO:0000256" key="18">
    <source>
        <dbReference type="ARBA" id="ARBA00031040"/>
    </source>
</evidence>
<dbReference type="Proteomes" id="UP001198962">
    <property type="component" value="Unassembled WGS sequence"/>
</dbReference>
<evidence type="ECO:0000256" key="13">
    <source>
        <dbReference type="ARBA" id="ARBA00022723"/>
    </source>
</evidence>
<keyword evidence="12" id="KW-0949">S-adenosyl-L-methionine</keyword>
<dbReference type="PIRSF" id="PIRSF037472">
    <property type="entry name" value="DHPS_mtfrase"/>
    <property type="match status" value="1"/>
</dbReference>
<evidence type="ECO:0000256" key="11">
    <source>
        <dbReference type="ARBA" id="ARBA00022679"/>
    </source>
</evidence>
<keyword evidence="10" id="KW-0846">Cobalamin</keyword>
<comment type="cofactor">
    <cofactor evidence="2 19">
        <name>Zn(2+)</name>
        <dbReference type="ChEBI" id="CHEBI:29105"/>
    </cofactor>
</comment>
<dbReference type="GO" id="GO:0032259">
    <property type="term" value="P:methylation"/>
    <property type="evidence" value="ECO:0007669"/>
    <property type="project" value="UniProtKB-KW"/>
</dbReference>
<dbReference type="SUPFAM" id="SSF51717">
    <property type="entry name" value="Dihydropteroate synthetase-like"/>
    <property type="match status" value="1"/>
</dbReference>
<feature type="binding site" evidence="19">
    <location>
        <position position="272"/>
    </location>
    <ligand>
        <name>Zn(2+)</name>
        <dbReference type="ChEBI" id="CHEBI:29105"/>
    </ligand>
</feature>
<comment type="cofactor">
    <cofactor evidence="3">
        <name>methylcob(III)alamin</name>
        <dbReference type="ChEBI" id="CHEBI:28115"/>
    </cofactor>
</comment>
<keyword evidence="14 19" id="KW-0862">Zinc</keyword>
<dbReference type="PROSITE" id="PS51337">
    <property type="entry name" value="B12_BINDING_NTER"/>
    <property type="match status" value="1"/>
</dbReference>
<dbReference type="Gene3D" id="3.20.20.20">
    <property type="entry name" value="Dihydropteroate synthase-like"/>
    <property type="match status" value="1"/>
</dbReference>
<dbReference type="SUPFAM" id="SSF82282">
    <property type="entry name" value="Homocysteine S-methyltransferase"/>
    <property type="match status" value="1"/>
</dbReference>
<feature type="domain" description="Pterin-binding" evidence="22">
    <location>
        <begin position="316"/>
        <end position="571"/>
    </location>
</feature>
<dbReference type="InterPro" id="IPR017215">
    <property type="entry name" value="MetH_bac"/>
</dbReference>
<dbReference type="PANTHER" id="PTHR45833">
    <property type="entry name" value="METHIONINE SYNTHASE"/>
    <property type="match status" value="1"/>
</dbReference>
<keyword evidence="8 19" id="KW-0489">Methyltransferase</keyword>
<evidence type="ECO:0000256" key="3">
    <source>
        <dbReference type="ARBA" id="ARBA00001956"/>
    </source>
</evidence>
<keyword evidence="15" id="KW-0486">Methionine biosynthesis</keyword>
<dbReference type="Pfam" id="PF00809">
    <property type="entry name" value="Pterin_bind"/>
    <property type="match status" value="1"/>
</dbReference>
<dbReference type="Gene3D" id="3.40.50.280">
    <property type="entry name" value="Cobalamin-binding domain"/>
    <property type="match status" value="1"/>
</dbReference>
<protein>
    <recommendedName>
        <fullName evidence="7">Methionine synthase</fullName>
        <ecNumber evidence="6">2.1.1.13</ecNumber>
    </recommendedName>
    <alternativeName>
        <fullName evidence="18">5-methyltetrahydrofolate--homocysteine methyltransferase</fullName>
    </alternativeName>
</protein>
<feature type="domain" description="B12-binding N-terminal" evidence="24">
    <location>
        <begin position="601"/>
        <end position="694"/>
    </location>
</feature>
<evidence type="ECO:0000256" key="2">
    <source>
        <dbReference type="ARBA" id="ARBA00001947"/>
    </source>
</evidence>
<sequence length="818" mass="88068">MDILQEIQKRICFFDGGMGSLLQAAGLKPGELPGIWNITHPEELVKIHRAYLDAGADIMTTNTFGVDALKYNENTEYQLDPVITSAVRNVKKAVELSGRDACVALDMGPTGKLLKPLGDLAFEDAYELYSQVVRIGAREGVDLVIIETMSDSYETKAAVLAAKENCDLPVFVTVTFDEKGKLLTGGTTASIVAMLEGLGVDAIGMNCGLGPIQMKEILKDMLAVTSVPVIVNPNAGLPRSENGETVYDINAEQFADALSEIVDMGARVVGGCCGTTPDHIRRVVGLCKDKVPVPVVKKHRSVISSFCKAVEIGKSPVLIGERINPTGKSKFKQALRDHNLEYILREGVTQQDHGAHVLDVNVGLPEIDEKAMLVEVVRELQSIVELPLQMDTTNIEAMEAALRVYNGKALINSVNGKQESMHAIFPLVKKYGGVVVALALDESGIPETAEGRIQVAKKIYKTASEYGIEPEDIIIDALCLTVSSDSQGAITTLETLRRVRDELHGYTVLGVSNISFGLPQREIINSAFFTMAMQNGLSAAIINPNSEAMMRAYYSFKALMDLDPQCGEYISIYGNQPAVSLGQSVVRSSDGKTAKSGAEGSGNAGGSGDLEEVLGNSIIRGLRDQAGMAVKELLETKDPLDVINGCMIPALDVVGKGFEKGTLFLPQLLMSAEAAKTAFEVIKDKMAKSGQQQEKKGTIILATVKGDIHDIGKNIVKVLLENYSYDVLDLGKDVPPELIVETAVEKHVMLVGLSALMTTTVPSMEETIRQLRISAPWAKVMVGGAVLTQEYADTMGADQYCRDAMASVNYAESVFGIN</sequence>
<dbReference type="GO" id="GO:0046653">
    <property type="term" value="P:tetrahydrofolate metabolic process"/>
    <property type="evidence" value="ECO:0007669"/>
    <property type="project" value="TreeGrafter"/>
</dbReference>
<dbReference type="GO" id="GO:0050667">
    <property type="term" value="P:homocysteine metabolic process"/>
    <property type="evidence" value="ECO:0007669"/>
    <property type="project" value="TreeGrafter"/>
</dbReference>
<evidence type="ECO:0000256" key="6">
    <source>
        <dbReference type="ARBA" id="ARBA00012032"/>
    </source>
</evidence>
<evidence type="ECO:0000256" key="4">
    <source>
        <dbReference type="ARBA" id="ARBA00005178"/>
    </source>
</evidence>
<evidence type="ECO:0000259" key="21">
    <source>
        <dbReference type="PROSITE" id="PS50970"/>
    </source>
</evidence>
<dbReference type="SUPFAM" id="SSF47644">
    <property type="entry name" value="Methionine synthase domain"/>
    <property type="match status" value="1"/>
</dbReference>
<dbReference type="PROSITE" id="PS50972">
    <property type="entry name" value="PTERIN_BINDING"/>
    <property type="match status" value="1"/>
</dbReference>
<dbReference type="GO" id="GO:0008705">
    <property type="term" value="F:methionine synthase activity"/>
    <property type="evidence" value="ECO:0007669"/>
    <property type="project" value="UniProtKB-EC"/>
</dbReference>
<dbReference type="GO" id="GO:0005829">
    <property type="term" value="C:cytosol"/>
    <property type="evidence" value="ECO:0007669"/>
    <property type="project" value="TreeGrafter"/>
</dbReference>
<evidence type="ECO:0000259" key="24">
    <source>
        <dbReference type="PROSITE" id="PS51337"/>
    </source>
</evidence>
<proteinExistence type="inferred from homology"/>
<dbReference type="InterPro" id="IPR000489">
    <property type="entry name" value="Pterin-binding_dom"/>
</dbReference>
<dbReference type="SUPFAM" id="SSF52242">
    <property type="entry name" value="Cobalamin (vitamin B12)-binding domain"/>
    <property type="match status" value="1"/>
</dbReference>
<dbReference type="Gene3D" id="1.10.1240.10">
    <property type="entry name" value="Methionine synthase domain"/>
    <property type="match status" value="1"/>
</dbReference>
<dbReference type="InterPro" id="IPR036594">
    <property type="entry name" value="Meth_synthase_dom"/>
</dbReference>
<evidence type="ECO:0000256" key="7">
    <source>
        <dbReference type="ARBA" id="ARBA00013998"/>
    </source>
</evidence>
<dbReference type="AlphaFoldDB" id="A0AAE3APW9"/>
<dbReference type="Pfam" id="PF02310">
    <property type="entry name" value="B12-binding"/>
    <property type="match status" value="1"/>
</dbReference>
<feature type="compositionally biased region" description="Gly residues" evidence="20">
    <location>
        <begin position="599"/>
        <end position="608"/>
    </location>
</feature>
<dbReference type="InterPro" id="IPR036589">
    <property type="entry name" value="HCY_dom_sf"/>
</dbReference>
<evidence type="ECO:0000256" key="8">
    <source>
        <dbReference type="ARBA" id="ARBA00022603"/>
    </source>
</evidence>
<evidence type="ECO:0000256" key="20">
    <source>
        <dbReference type="SAM" id="MobiDB-lite"/>
    </source>
</evidence>
<comment type="catalytic activity">
    <reaction evidence="1">
        <text>(6S)-5-methyl-5,6,7,8-tetrahydrofolate + L-homocysteine = (6S)-5,6,7,8-tetrahydrofolate + L-methionine</text>
        <dbReference type="Rhea" id="RHEA:11172"/>
        <dbReference type="ChEBI" id="CHEBI:18608"/>
        <dbReference type="ChEBI" id="CHEBI:57453"/>
        <dbReference type="ChEBI" id="CHEBI:57844"/>
        <dbReference type="ChEBI" id="CHEBI:58199"/>
        <dbReference type="EC" id="2.1.1.13"/>
    </reaction>
</comment>
<evidence type="ECO:0000259" key="22">
    <source>
        <dbReference type="PROSITE" id="PS50972"/>
    </source>
</evidence>
<evidence type="ECO:0000256" key="9">
    <source>
        <dbReference type="ARBA" id="ARBA00022605"/>
    </source>
</evidence>
<dbReference type="InterPro" id="IPR036724">
    <property type="entry name" value="Cobalamin-bd_sf"/>
</dbReference>
<evidence type="ECO:0000313" key="26">
    <source>
        <dbReference type="Proteomes" id="UP001198962"/>
    </source>
</evidence>
<comment type="caution">
    <text evidence="25">The sequence shown here is derived from an EMBL/GenBank/DDBJ whole genome shotgun (WGS) entry which is preliminary data.</text>
</comment>
<evidence type="ECO:0000256" key="19">
    <source>
        <dbReference type="PROSITE-ProRule" id="PRU00333"/>
    </source>
</evidence>
<dbReference type="GO" id="GO:0046872">
    <property type="term" value="F:metal ion binding"/>
    <property type="evidence" value="ECO:0007669"/>
    <property type="project" value="UniProtKB-KW"/>
</dbReference>
<dbReference type="PANTHER" id="PTHR45833:SF1">
    <property type="entry name" value="METHIONINE SYNTHASE"/>
    <property type="match status" value="1"/>
</dbReference>
<dbReference type="Pfam" id="PF02607">
    <property type="entry name" value="B12-binding_2"/>
    <property type="match status" value="1"/>
</dbReference>
<keyword evidence="9" id="KW-0028">Amino-acid biosynthesis</keyword>
<dbReference type="Gene3D" id="3.20.20.330">
    <property type="entry name" value="Homocysteine-binding-like domain"/>
    <property type="match status" value="1"/>
</dbReference>
<evidence type="ECO:0000256" key="12">
    <source>
        <dbReference type="ARBA" id="ARBA00022691"/>
    </source>
</evidence>
<dbReference type="InterPro" id="IPR006158">
    <property type="entry name" value="Cobalamin-bd"/>
</dbReference>
<evidence type="ECO:0000256" key="16">
    <source>
        <dbReference type="ARBA" id="ARBA00023285"/>
    </source>
</evidence>
<evidence type="ECO:0000256" key="1">
    <source>
        <dbReference type="ARBA" id="ARBA00001700"/>
    </source>
</evidence>
<dbReference type="InterPro" id="IPR003726">
    <property type="entry name" value="HCY_dom"/>
</dbReference>
<evidence type="ECO:0000259" key="23">
    <source>
        <dbReference type="PROSITE" id="PS51332"/>
    </source>
</evidence>
<evidence type="ECO:0000256" key="10">
    <source>
        <dbReference type="ARBA" id="ARBA00022628"/>
    </source>
</evidence>
<feature type="region of interest" description="Disordered" evidence="20">
    <location>
        <begin position="590"/>
        <end position="609"/>
    </location>
</feature>
<keyword evidence="13 19" id="KW-0479">Metal-binding</keyword>
<feature type="binding site" evidence="19">
    <location>
        <position position="207"/>
    </location>
    <ligand>
        <name>Zn(2+)</name>
        <dbReference type="ChEBI" id="CHEBI:29105"/>
    </ligand>
</feature>
<dbReference type="InterPro" id="IPR003759">
    <property type="entry name" value="Cbl-bd_cap"/>
</dbReference>
<evidence type="ECO:0000313" key="25">
    <source>
        <dbReference type="EMBL" id="MCC2163508.1"/>
    </source>
</evidence>
<organism evidence="25 26">
    <name type="scientific">Brotaphodocola catenula</name>
    <dbReference type="NCBI Taxonomy" id="2885361"/>
    <lineage>
        <taxon>Bacteria</taxon>
        <taxon>Bacillati</taxon>
        <taxon>Bacillota</taxon>
        <taxon>Clostridia</taxon>
        <taxon>Lachnospirales</taxon>
        <taxon>Lachnospiraceae</taxon>
        <taxon>Brotaphodocola</taxon>
    </lineage>
</organism>
<keyword evidence="26" id="KW-1185">Reference proteome</keyword>
<evidence type="ECO:0000256" key="5">
    <source>
        <dbReference type="ARBA" id="ARBA00010398"/>
    </source>
</evidence>
<comment type="function">
    <text evidence="17">Catalyzes the transfer of a methyl group from methyl-cobalamin to homocysteine, yielding enzyme-bound cob(I)alamin and methionine. Subsequently, remethylates the cofactor using methyltetrahydrofolate.</text>
</comment>
<dbReference type="PROSITE" id="PS51332">
    <property type="entry name" value="B12_BINDING"/>
    <property type="match status" value="1"/>
</dbReference>
<reference evidence="25" key="1">
    <citation type="submission" date="2021-10" db="EMBL/GenBank/DDBJ databases">
        <title>Anaerobic single-cell dispensing facilitates the cultivation of human gut bacteria.</title>
        <authorList>
            <person name="Afrizal A."/>
        </authorList>
    </citation>
    <scope>NUCLEOTIDE SEQUENCE</scope>
    <source>
        <strain evidence="25">CLA-AA-H274</strain>
    </source>
</reference>
<keyword evidence="11 19" id="KW-0808">Transferase</keyword>
<name>A0AAE3APW9_9FIRM</name>
<dbReference type="SMART" id="SM01018">
    <property type="entry name" value="B12-binding_2"/>
    <property type="match status" value="1"/>
</dbReference>
<comment type="pathway">
    <text evidence="4">Amino-acid biosynthesis; L-methionine biosynthesis via de novo pathway; L-methionine from L-homocysteine (MetH route): step 1/1.</text>
</comment>
<dbReference type="EMBL" id="JAJEPU010000002">
    <property type="protein sequence ID" value="MCC2163508.1"/>
    <property type="molecule type" value="Genomic_DNA"/>
</dbReference>
<accession>A0AAE3APW9</accession>
<evidence type="ECO:0000256" key="17">
    <source>
        <dbReference type="ARBA" id="ARBA00025552"/>
    </source>
</evidence>
<dbReference type="GO" id="GO:0031419">
    <property type="term" value="F:cobalamin binding"/>
    <property type="evidence" value="ECO:0007669"/>
    <property type="project" value="UniProtKB-KW"/>
</dbReference>
<gene>
    <name evidence="25" type="ORF">LKD32_01195</name>
</gene>
<comment type="similarity">
    <text evidence="5">Belongs to the vitamin-B12 dependent methionine synthase family.</text>
</comment>